<evidence type="ECO:0000313" key="1">
    <source>
        <dbReference type="EMBL" id="XCH40934.1"/>
    </source>
</evidence>
<reference evidence="1" key="1">
    <citation type="submission" date="2024-05" db="EMBL/GenBank/DDBJ databases">
        <authorList>
            <person name="Mugo M.M."/>
            <person name="Musyoki A.M."/>
            <person name="Makumi A.M."/>
            <person name="Mutai I."/>
            <person name="Drechsel O."/>
            <person name="Kering K.K."/>
            <person name="Muturi P."/>
            <person name="Mbae C.K."/>
            <person name="Kariuki S.M."/>
        </authorList>
    </citation>
    <scope>NUCLEOTIDE SEQUENCE</scope>
</reference>
<proteinExistence type="predicted"/>
<accession>A0AAU8GHE4</accession>
<sequence length="45" mass="5306">MWLPIIQGHVTLGELKRDYTLDDLCDLHFAMLDFEELKDDGNNNR</sequence>
<dbReference type="EMBL" id="PP856725">
    <property type="protein sequence ID" value="XCH40934.1"/>
    <property type="molecule type" value="Genomic_DNA"/>
</dbReference>
<organism evidence="1">
    <name type="scientific">Salmonella phage vB_SEnST11_KE26</name>
    <dbReference type="NCBI Taxonomy" id="3161177"/>
    <lineage>
        <taxon>Viruses</taxon>
        <taxon>Duplodnaviria</taxon>
        <taxon>Heunggongvirae</taxon>
        <taxon>Uroviricota</taxon>
        <taxon>Caudoviricetes</taxon>
        <taxon>Rosemountvirus</taxon>
    </lineage>
</organism>
<name>A0AAU8GHE4_9CAUD</name>
<gene>
    <name evidence="1" type="ORF">QSPPMHGG_CDS0078</name>
</gene>
<protein>
    <submittedName>
        <fullName evidence="1">Uncharacterized protein</fullName>
    </submittedName>
</protein>